<dbReference type="InterPro" id="IPR036388">
    <property type="entry name" value="WH-like_DNA-bd_sf"/>
</dbReference>
<evidence type="ECO:0000313" key="6">
    <source>
        <dbReference type="EMBL" id="SMF54058.1"/>
    </source>
</evidence>
<dbReference type="InterPro" id="IPR036390">
    <property type="entry name" value="WH_DNA-bd_sf"/>
</dbReference>
<keyword evidence="3" id="KW-0238">DNA-binding</keyword>
<dbReference type="InterPro" id="IPR005119">
    <property type="entry name" value="LysR_subst-bd"/>
</dbReference>
<dbReference type="PANTHER" id="PTHR30537:SF5">
    <property type="entry name" value="HTH-TYPE TRANSCRIPTIONAL ACTIVATOR TTDR-RELATED"/>
    <property type="match status" value="1"/>
</dbReference>
<dbReference type="GO" id="GO:0003700">
    <property type="term" value="F:DNA-binding transcription factor activity"/>
    <property type="evidence" value="ECO:0007669"/>
    <property type="project" value="InterPro"/>
</dbReference>
<gene>
    <name evidence="6" type="ORF">SAMN05428998_11991</name>
</gene>
<feature type="domain" description="HTH lysR-type" evidence="5">
    <location>
        <begin position="12"/>
        <end position="66"/>
    </location>
</feature>
<dbReference type="Gene3D" id="1.10.10.10">
    <property type="entry name" value="Winged helix-like DNA-binding domain superfamily/Winged helix DNA-binding domain"/>
    <property type="match status" value="1"/>
</dbReference>
<dbReference type="PROSITE" id="PS50931">
    <property type="entry name" value="HTH_LYSR"/>
    <property type="match status" value="1"/>
</dbReference>
<dbReference type="Pfam" id="PF03466">
    <property type="entry name" value="LysR_substrate"/>
    <property type="match status" value="1"/>
</dbReference>
<evidence type="ECO:0000256" key="2">
    <source>
        <dbReference type="ARBA" id="ARBA00023015"/>
    </source>
</evidence>
<dbReference type="AlphaFoldDB" id="A0A1Y6CGL8"/>
<dbReference type="RefSeq" id="WP_085124587.1">
    <property type="nucleotide sequence ID" value="NZ_FWZX01000019.1"/>
</dbReference>
<evidence type="ECO:0000256" key="3">
    <source>
        <dbReference type="ARBA" id="ARBA00023125"/>
    </source>
</evidence>
<evidence type="ECO:0000313" key="7">
    <source>
        <dbReference type="Proteomes" id="UP000192917"/>
    </source>
</evidence>
<name>A0A1Y6CGL8_9PROT</name>
<keyword evidence="2" id="KW-0805">Transcription regulation</keyword>
<dbReference type="SUPFAM" id="SSF46785">
    <property type="entry name" value="Winged helix' DNA-binding domain"/>
    <property type="match status" value="1"/>
</dbReference>
<evidence type="ECO:0000256" key="1">
    <source>
        <dbReference type="ARBA" id="ARBA00009437"/>
    </source>
</evidence>
<dbReference type="InterPro" id="IPR058163">
    <property type="entry name" value="LysR-type_TF_proteobact-type"/>
</dbReference>
<dbReference type="EMBL" id="FWZX01000019">
    <property type="protein sequence ID" value="SMF54058.1"/>
    <property type="molecule type" value="Genomic_DNA"/>
</dbReference>
<dbReference type="FunFam" id="1.10.10.10:FF:000001">
    <property type="entry name" value="LysR family transcriptional regulator"/>
    <property type="match status" value="1"/>
</dbReference>
<reference evidence="6 7" key="1">
    <citation type="submission" date="2017-04" db="EMBL/GenBank/DDBJ databases">
        <authorList>
            <person name="Afonso C.L."/>
            <person name="Miller P.J."/>
            <person name="Scott M.A."/>
            <person name="Spackman E."/>
            <person name="Goraichik I."/>
            <person name="Dimitrov K.M."/>
            <person name="Suarez D.L."/>
            <person name="Swayne D.E."/>
        </authorList>
    </citation>
    <scope>NUCLEOTIDE SEQUENCE [LARGE SCALE GENOMIC DNA]</scope>
    <source>
        <strain evidence="6 7">USBA 355</strain>
    </source>
</reference>
<accession>A0A1Y6CGL8</accession>
<dbReference type="GO" id="GO:0003677">
    <property type="term" value="F:DNA binding"/>
    <property type="evidence" value="ECO:0007669"/>
    <property type="project" value="UniProtKB-KW"/>
</dbReference>
<keyword evidence="7" id="KW-1185">Reference proteome</keyword>
<dbReference type="PRINTS" id="PR00039">
    <property type="entry name" value="HTHLYSR"/>
</dbReference>
<dbReference type="PANTHER" id="PTHR30537">
    <property type="entry name" value="HTH-TYPE TRANSCRIPTIONAL REGULATOR"/>
    <property type="match status" value="1"/>
</dbReference>
<evidence type="ECO:0000259" key="5">
    <source>
        <dbReference type="PROSITE" id="PS50931"/>
    </source>
</evidence>
<evidence type="ECO:0000256" key="4">
    <source>
        <dbReference type="ARBA" id="ARBA00023163"/>
    </source>
</evidence>
<proteinExistence type="inferred from homology"/>
<keyword evidence="4" id="KW-0804">Transcription</keyword>
<dbReference type="InterPro" id="IPR000847">
    <property type="entry name" value="LysR_HTH_N"/>
</dbReference>
<sequence>MQSLRRLIGSTNALLAFEAAARHGSFTRAAEELNVSQPAVSAAVRQLEAALGTALFRRGHRSVALTEVGLRFQADVTLGLAHIRASAERIALEHRAPHVTLSVSTAFANYWLLPRLSDFRRRHPEVDLRVQTSDRELELGGGGSVLAVRRGRGGWPGYDDFRLAGECIFPIAGPRFLARAGRPASAAELAGCALIHLDEPFRLRPGWADWFAAQGQPYSDRGEGLRLNDYGLVVQAAIAGEGVALGWRHLVGPLVEQGLVERLLEAALADGTGFYVVWPRAMPLAPQAELVRDWLRAQAEWS</sequence>
<organism evidence="6 7">
    <name type="scientific">Tistlia consotensis USBA 355</name>
    <dbReference type="NCBI Taxonomy" id="560819"/>
    <lineage>
        <taxon>Bacteria</taxon>
        <taxon>Pseudomonadati</taxon>
        <taxon>Pseudomonadota</taxon>
        <taxon>Alphaproteobacteria</taxon>
        <taxon>Rhodospirillales</taxon>
        <taxon>Rhodovibrionaceae</taxon>
        <taxon>Tistlia</taxon>
    </lineage>
</organism>
<dbReference type="Pfam" id="PF00126">
    <property type="entry name" value="HTH_1"/>
    <property type="match status" value="1"/>
</dbReference>
<dbReference type="STRING" id="560819.SAMN05428998_11991"/>
<dbReference type="CDD" id="cd08432">
    <property type="entry name" value="PBP2_GcdR_TrpI_HvrB_AmpR_like"/>
    <property type="match status" value="1"/>
</dbReference>
<dbReference type="SUPFAM" id="SSF53850">
    <property type="entry name" value="Periplasmic binding protein-like II"/>
    <property type="match status" value="1"/>
</dbReference>
<dbReference type="Gene3D" id="3.40.190.10">
    <property type="entry name" value="Periplasmic binding protein-like II"/>
    <property type="match status" value="2"/>
</dbReference>
<dbReference type="Proteomes" id="UP000192917">
    <property type="component" value="Unassembled WGS sequence"/>
</dbReference>
<comment type="similarity">
    <text evidence="1">Belongs to the LysR transcriptional regulatory family.</text>
</comment>
<protein>
    <submittedName>
        <fullName evidence="6">Transcriptional regulator</fullName>
    </submittedName>
</protein>